<proteinExistence type="predicted"/>
<gene>
    <name evidence="2" type="ORF">A2690_05085</name>
</gene>
<name>A0A1F7G923_9BACT</name>
<accession>A0A1F7G923</accession>
<feature type="transmembrane region" description="Helical" evidence="1">
    <location>
        <begin position="167"/>
        <end position="184"/>
    </location>
</feature>
<comment type="caution">
    <text evidence="2">The sequence shown here is derived from an EMBL/GenBank/DDBJ whole genome shotgun (WGS) entry which is preliminary data.</text>
</comment>
<dbReference type="EMBL" id="MFZF01000031">
    <property type="protein sequence ID" value="OGK15401.1"/>
    <property type="molecule type" value="Genomic_DNA"/>
</dbReference>
<feature type="transmembrane region" description="Helical" evidence="1">
    <location>
        <begin position="319"/>
        <end position="337"/>
    </location>
</feature>
<keyword evidence="1" id="KW-0812">Transmembrane</keyword>
<keyword evidence="1" id="KW-0472">Membrane</keyword>
<dbReference type="Proteomes" id="UP000178372">
    <property type="component" value="Unassembled WGS sequence"/>
</dbReference>
<feature type="transmembrane region" description="Helical" evidence="1">
    <location>
        <begin position="205"/>
        <end position="227"/>
    </location>
</feature>
<feature type="transmembrane region" description="Helical" evidence="1">
    <location>
        <begin position="254"/>
        <end position="274"/>
    </location>
</feature>
<evidence type="ECO:0000313" key="2">
    <source>
        <dbReference type="EMBL" id="OGK15401.1"/>
    </source>
</evidence>
<sequence length="493" mass="55026">MRKKTLLVLALALVIRLIYLKEIPESLFGDVIYHLNLAKNFSVVRWGGDGAMFPLITSIITRLIGFKFLTLKLISVTLSVLMVWATILYVSELTKSKKAGLYAGLLMTSSFWSISISHIGKPIVLVPLFAALIGYFLLKKRFVVSGILIGLSLYTQAAAWGLFLLSFAHPLTLLASIVAGFFFFRELTTAPDTFFSASSHIGEKLQINSYSVVSSLQIVGIILYNLLRQVRGLFIFGDKSFRTTVPGQPLLDPITGFFLIAGVVFGILTLKKIINSPEKGQMIKKLFWPIGVCLIIPFFLIQLPAILDIHNLVYIPNNERISGVMPFIFAIAGYGLWKLEKQLNISKKIKTALVGFIFVLIVSINLYRYWVIYPKTLPNHNVAFAEEIGKRTALIDSSTPVFVIGSGWGEWGQPEGNAFEFVDAGRRKLPNSIESSQICNYLPKDKKEAVFLTSPTDFSIGNTVNNCGWRVSKKEMVIKKGQNISQFFFITKP</sequence>
<feature type="transmembrane region" description="Helical" evidence="1">
    <location>
        <begin position="286"/>
        <end position="307"/>
    </location>
</feature>
<evidence type="ECO:0000256" key="1">
    <source>
        <dbReference type="SAM" id="Phobius"/>
    </source>
</evidence>
<feature type="transmembrane region" description="Helical" evidence="1">
    <location>
        <begin position="71"/>
        <end position="91"/>
    </location>
</feature>
<evidence type="ECO:0008006" key="4">
    <source>
        <dbReference type="Google" id="ProtNLM"/>
    </source>
</evidence>
<feature type="transmembrane region" description="Helical" evidence="1">
    <location>
        <begin position="349"/>
        <end position="370"/>
    </location>
</feature>
<feature type="transmembrane region" description="Helical" evidence="1">
    <location>
        <begin position="142"/>
        <end position="161"/>
    </location>
</feature>
<feature type="transmembrane region" description="Helical" evidence="1">
    <location>
        <begin position="44"/>
        <end position="64"/>
    </location>
</feature>
<reference evidence="2 3" key="1">
    <citation type="journal article" date="2016" name="Nat. Commun.">
        <title>Thousands of microbial genomes shed light on interconnected biogeochemical processes in an aquifer system.</title>
        <authorList>
            <person name="Anantharaman K."/>
            <person name="Brown C.T."/>
            <person name="Hug L.A."/>
            <person name="Sharon I."/>
            <person name="Castelle C.J."/>
            <person name="Probst A.J."/>
            <person name="Thomas B.C."/>
            <person name="Singh A."/>
            <person name="Wilkins M.J."/>
            <person name="Karaoz U."/>
            <person name="Brodie E.L."/>
            <person name="Williams K.H."/>
            <person name="Hubbard S.S."/>
            <person name="Banfield J.F."/>
        </authorList>
    </citation>
    <scope>NUCLEOTIDE SEQUENCE [LARGE SCALE GENOMIC DNA]</scope>
</reference>
<organism evidence="2 3">
    <name type="scientific">Candidatus Roizmanbacteria bacterium RIFCSPHIGHO2_01_FULL_39_12b</name>
    <dbReference type="NCBI Taxonomy" id="1802030"/>
    <lineage>
        <taxon>Bacteria</taxon>
        <taxon>Candidatus Roizmaniibacteriota</taxon>
    </lineage>
</organism>
<keyword evidence="1" id="KW-1133">Transmembrane helix</keyword>
<evidence type="ECO:0000313" key="3">
    <source>
        <dbReference type="Proteomes" id="UP000178372"/>
    </source>
</evidence>
<dbReference type="AlphaFoldDB" id="A0A1F7G923"/>
<feature type="transmembrane region" description="Helical" evidence="1">
    <location>
        <begin position="111"/>
        <end position="135"/>
    </location>
</feature>
<protein>
    <recommendedName>
        <fullName evidence="4">Glycosyltransferase RgtA/B/C/D-like domain-containing protein</fullName>
    </recommendedName>
</protein>